<dbReference type="Proteomes" id="UP000289738">
    <property type="component" value="Chromosome B08"/>
</dbReference>
<comment type="caution">
    <text evidence="3">The sequence shown here is derived from an EMBL/GenBank/DDBJ whole genome shotgun (WGS) entry which is preliminary data.</text>
</comment>
<dbReference type="EMBL" id="SDMP01000018">
    <property type="protein sequence ID" value="RYQ95615.1"/>
    <property type="molecule type" value="Genomic_DNA"/>
</dbReference>
<evidence type="ECO:0000256" key="1">
    <source>
        <dbReference type="SAM" id="MobiDB-lite"/>
    </source>
</evidence>
<protein>
    <recommendedName>
        <fullName evidence="5">Transmembrane protein</fullName>
    </recommendedName>
</protein>
<keyword evidence="4" id="KW-1185">Reference proteome</keyword>
<evidence type="ECO:0000313" key="3">
    <source>
        <dbReference type="EMBL" id="RYQ95615.1"/>
    </source>
</evidence>
<evidence type="ECO:0000256" key="2">
    <source>
        <dbReference type="SAM" id="Phobius"/>
    </source>
</evidence>
<evidence type="ECO:0008006" key="5">
    <source>
        <dbReference type="Google" id="ProtNLM"/>
    </source>
</evidence>
<keyword evidence="2" id="KW-0472">Membrane</keyword>
<gene>
    <name evidence="3" type="ORF">Ahy_B08g090966</name>
</gene>
<feature type="transmembrane region" description="Helical" evidence="2">
    <location>
        <begin position="100"/>
        <end position="129"/>
    </location>
</feature>
<sequence>MASLTLSVSAATATTQSQLTLLRFHRRFPSTHSIPLLKLTPLITPSSSFGCKGFKTRLQINQRPLTICATNPNSSGKQLPNEGSNSNSKETSNAGQGPPLLTILAGLFVFFIVCWVIGSIIMWLVSLIVNLSPK</sequence>
<dbReference type="AlphaFoldDB" id="A0A444Y113"/>
<reference evidence="3 4" key="1">
    <citation type="submission" date="2019-01" db="EMBL/GenBank/DDBJ databases">
        <title>Sequencing of cultivated peanut Arachis hypogaea provides insights into genome evolution and oil improvement.</title>
        <authorList>
            <person name="Chen X."/>
        </authorList>
    </citation>
    <scope>NUCLEOTIDE SEQUENCE [LARGE SCALE GENOMIC DNA]</scope>
    <source>
        <strain evidence="4">cv. Fuhuasheng</strain>
        <tissue evidence="3">Leaves</tissue>
    </source>
</reference>
<accession>A0A444Y113</accession>
<keyword evidence="2" id="KW-1133">Transmembrane helix</keyword>
<name>A0A444Y113_ARAHY</name>
<organism evidence="3 4">
    <name type="scientific">Arachis hypogaea</name>
    <name type="common">Peanut</name>
    <dbReference type="NCBI Taxonomy" id="3818"/>
    <lineage>
        <taxon>Eukaryota</taxon>
        <taxon>Viridiplantae</taxon>
        <taxon>Streptophyta</taxon>
        <taxon>Embryophyta</taxon>
        <taxon>Tracheophyta</taxon>
        <taxon>Spermatophyta</taxon>
        <taxon>Magnoliopsida</taxon>
        <taxon>eudicotyledons</taxon>
        <taxon>Gunneridae</taxon>
        <taxon>Pentapetalae</taxon>
        <taxon>rosids</taxon>
        <taxon>fabids</taxon>
        <taxon>Fabales</taxon>
        <taxon>Fabaceae</taxon>
        <taxon>Papilionoideae</taxon>
        <taxon>50 kb inversion clade</taxon>
        <taxon>dalbergioids sensu lato</taxon>
        <taxon>Dalbergieae</taxon>
        <taxon>Pterocarpus clade</taxon>
        <taxon>Arachis</taxon>
    </lineage>
</organism>
<keyword evidence="2" id="KW-0812">Transmembrane</keyword>
<proteinExistence type="predicted"/>
<feature type="region of interest" description="Disordered" evidence="1">
    <location>
        <begin position="70"/>
        <end position="94"/>
    </location>
</feature>
<evidence type="ECO:0000313" key="4">
    <source>
        <dbReference type="Proteomes" id="UP000289738"/>
    </source>
</evidence>